<accession>A0A6A6W6W4</accession>
<dbReference type="GO" id="GO:0005759">
    <property type="term" value="C:mitochondrial matrix"/>
    <property type="evidence" value="ECO:0007669"/>
    <property type="project" value="UniProtKB-SubCell"/>
</dbReference>
<evidence type="ECO:0000313" key="7">
    <source>
        <dbReference type="Proteomes" id="UP000799437"/>
    </source>
</evidence>
<dbReference type="Pfam" id="PF03937">
    <property type="entry name" value="Sdh5"/>
    <property type="match status" value="1"/>
</dbReference>
<dbReference type="Proteomes" id="UP000799437">
    <property type="component" value="Unassembled WGS sequence"/>
</dbReference>
<dbReference type="SUPFAM" id="SSF109910">
    <property type="entry name" value="YgfY-like"/>
    <property type="match status" value="1"/>
</dbReference>
<keyword evidence="3 4" id="KW-0143">Chaperone</keyword>
<evidence type="ECO:0000256" key="1">
    <source>
        <dbReference type="ARBA" id="ARBA00004305"/>
    </source>
</evidence>
<dbReference type="GO" id="GO:0034553">
    <property type="term" value="P:mitochondrial respiratory chain complex II assembly"/>
    <property type="evidence" value="ECO:0007669"/>
    <property type="project" value="TreeGrafter"/>
</dbReference>
<feature type="compositionally biased region" description="Basic and acidic residues" evidence="5">
    <location>
        <begin position="277"/>
        <end position="297"/>
    </location>
</feature>
<feature type="region of interest" description="Disordered" evidence="5">
    <location>
        <begin position="63"/>
        <end position="125"/>
    </location>
</feature>
<evidence type="ECO:0000256" key="4">
    <source>
        <dbReference type="HAMAP-Rule" id="MF_03057"/>
    </source>
</evidence>
<dbReference type="InterPro" id="IPR028882">
    <property type="entry name" value="SDHAF2"/>
</dbReference>
<comment type="subunit">
    <text evidence="4">Interacts with the flavoprotein subunit within the SDH catalytic dimer.</text>
</comment>
<dbReference type="PANTHER" id="PTHR12469">
    <property type="entry name" value="PROTEIN EMI5 HOMOLOG, MITOCHONDRIAL"/>
    <property type="match status" value="1"/>
</dbReference>
<dbReference type="GO" id="GO:0006121">
    <property type="term" value="P:mitochondrial electron transport, succinate to ubiquinone"/>
    <property type="evidence" value="ECO:0007669"/>
    <property type="project" value="UniProtKB-UniRule"/>
</dbReference>
<dbReference type="RefSeq" id="XP_033600814.1">
    <property type="nucleotide sequence ID" value="XM_033742399.1"/>
</dbReference>
<evidence type="ECO:0000256" key="3">
    <source>
        <dbReference type="ARBA" id="ARBA00023186"/>
    </source>
</evidence>
<gene>
    <name evidence="6" type="ORF">EJ05DRAFT_451812</name>
</gene>
<sequence>MSSLRVFARSPRALLGLSRPLSTTTTRFANLNDRGNDTAEIHREIQKKKPLNPHMTNTTSTIANEFPNVGKDKPPPEMITSVDPNYTPKDSVPENTERMTGGTQKSAPDAGPNKDLDVGEIEGGSFKVEPLRRTGEDVNTTRARLLYQSRKRGTLESDLLLSTFADANLESMNATQLEQYDLFLDENDWDIYYWATQEPTPTSMDYAEGAGADMANPNVQGQNPQGKAPIETAEWKRPPVQGEWAQTVGAFKPAYRPVPRRWKNSEILSLLRKHVKDRSAGGVHHEESGINEKDLGQRTEATGGGGLGRMPDIKPFN</sequence>
<dbReference type="PANTHER" id="PTHR12469:SF2">
    <property type="entry name" value="SUCCINATE DEHYDROGENASE ASSEMBLY FACTOR 2, MITOCHONDRIAL"/>
    <property type="match status" value="1"/>
</dbReference>
<protein>
    <recommendedName>
        <fullName evidence="4">Succinate dehydrogenase assembly factor 2, mitochondrial</fullName>
        <shortName evidence="4">SDH assembly factor 2</shortName>
        <shortName evidence="4">SDHAF2</shortName>
    </recommendedName>
</protein>
<dbReference type="Gene3D" id="1.10.150.250">
    <property type="entry name" value="Flavinator of succinate dehydrogenase"/>
    <property type="match status" value="1"/>
</dbReference>
<dbReference type="EMBL" id="ML996571">
    <property type="protein sequence ID" value="KAF2758363.1"/>
    <property type="molecule type" value="Genomic_DNA"/>
</dbReference>
<dbReference type="InterPro" id="IPR036714">
    <property type="entry name" value="SDH_sf"/>
</dbReference>
<dbReference type="GeneID" id="54483453"/>
<dbReference type="GO" id="GO:0006099">
    <property type="term" value="P:tricarboxylic acid cycle"/>
    <property type="evidence" value="ECO:0007669"/>
    <property type="project" value="TreeGrafter"/>
</dbReference>
<evidence type="ECO:0000256" key="5">
    <source>
        <dbReference type="SAM" id="MobiDB-lite"/>
    </source>
</evidence>
<name>A0A6A6W6W4_9PEZI</name>
<evidence type="ECO:0000256" key="2">
    <source>
        <dbReference type="ARBA" id="ARBA00023128"/>
    </source>
</evidence>
<comment type="similarity">
    <text evidence="4">Belongs to the SDHAF2 family.</text>
</comment>
<dbReference type="InterPro" id="IPR005631">
    <property type="entry name" value="SDH"/>
</dbReference>
<comment type="subcellular location">
    <subcellularLocation>
        <location evidence="1 4">Mitochondrion matrix</location>
    </subcellularLocation>
</comment>
<feature type="region of interest" description="Disordered" evidence="5">
    <location>
        <begin position="277"/>
        <end position="317"/>
    </location>
</feature>
<keyword evidence="2 4" id="KW-0496">Mitochondrion</keyword>
<reference evidence="6" key="1">
    <citation type="journal article" date="2020" name="Stud. Mycol.">
        <title>101 Dothideomycetes genomes: a test case for predicting lifestyles and emergence of pathogens.</title>
        <authorList>
            <person name="Haridas S."/>
            <person name="Albert R."/>
            <person name="Binder M."/>
            <person name="Bloem J."/>
            <person name="Labutti K."/>
            <person name="Salamov A."/>
            <person name="Andreopoulos B."/>
            <person name="Baker S."/>
            <person name="Barry K."/>
            <person name="Bills G."/>
            <person name="Bluhm B."/>
            <person name="Cannon C."/>
            <person name="Castanera R."/>
            <person name="Culley D."/>
            <person name="Daum C."/>
            <person name="Ezra D."/>
            <person name="Gonzalez J."/>
            <person name="Henrissat B."/>
            <person name="Kuo A."/>
            <person name="Liang C."/>
            <person name="Lipzen A."/>
            <person name="Lutzoni F."/>
            <person name="Magnuson J."/>
            <person name="Mondo S."/>
            <person name="Nolan M."/>
            <person name="Ohm R."/>
            <person name="Pangilinan J."/>
            <person name="Park H.-J."/>
            <person name="Ramirez L."/>
            <person name="Alfaro M."/>
            <person name="Sun H."/>
            <person name="Tritt A."/>
            <person name="Yoshinaga Y."/>
            <person name="Zwiers L.-H."/>
            <person name="Turgeon B."/>
            <person name="Goodwin S."/>
            <person name="Spatafora J."/>
            <person name="Crous P."/>
            <person name="Grigoriev I."/>
        </authorList>
    </citation>
    <scope>NUCLEOTIDE SEQUENCE</scope>
    <source>
        <strain evidence="6">CBS 121739</strain>
    </source>
</reference>
<proteinExistence type="inferred from homology"/>
<dbReference type="FunFam" id="1.10.150.250:FF:000002">
    <property type="entry name" value="Succinate dehydrogenase assembly factor 2, mitochondrial"/>
    <property type="match status" value="1"/>
</dbReference>
<comment type="function">
    <text evidence="4">Plays an essential role in the assembly of succinate dehydrogenase (SDH), an enzyme complex (also referred to as respiratory complex II) that is a component of both the tricarboxylic acid (TCA) cycle and the mitochondrial electron transport chain, and which couples the oxidation of succinate to fumarate with the reduction of ubiquinone (coenzyme Q) to ubiquinol. Required for flavinylation (covalent attachment of FAD) of the flavoprotein subunit of the SDH catalytic dimer.</text>
</comment>
<evidence type="ECO:0000313" key="6">
    <source>
        <dbReference type="EMBL" id="KAF2758363.1"/>
    </source>
</evidence>
<dbReference type="HAMAP" id="MF_03057">
    <property type="entry name" value="SDHAF2"/>
    <property type="match status" value="1"/>
</dbReference>
<dbReference type="OrthoDB" id="284292at2759"/>
<keyword evidence="7" id="KW-1185">Reference proteome</keyword>
<organism evidence="6 7">
    <name type="scientific">Pseudovirgaria hyperparasitica</name>
    <dbReference type="NCBI Taxonomy" id="470096"/>
    <lineage>
        <taxon>Eukaryota</taxon>
        <taxon>Fungi</taxon>
        <taxon>Dikarya</taxon>
        <taxon>Ascomycota</taxon>
        <taxon>Pezizomycotina</taxon>
        <taxon>Dothideomycetes</taxon>
        <taxon>Dothideomycetes incertae sedis</taxon>
        <taxon>Acrospermales</taxon>
        <taxon>Acrospermaceae</taxon>
        <taxon>Pseudovirgaria</taxon>
    </lineage>
</organism>
<dbReference type="AlphaFoldDB" id="A0A6A6W6W4"/>